<protein>
    <submittedName>
        <fullName evidence="4">ABC transporter substrate-binding protein</fullName>
    </submittedName>
</protein>
<dbReference type="Gene3D" id="3.90.76.10">
    <property type="entry name" value="Dipeptide-binding Protein, Domain 1"/>
    <property type="match status" value="1"/>
</dbReference>
<dbReference type="InterPro" id="IPR030678">
    <property type="entry name" value="Peptide/Ni-bd"/>
</dbReference>
<comment type="similarity">
    <text evidence="2">Belongs to the bacterial solute-binding protein 5 family.</text>
</comment>
<evidence type="ECO:0000256" key="1">
    <source>
        <dbReference type="ARBA" id="ARBA00004418"/>
    </source>
</evidence>
<gene>
    <name evidence="4" type="ORF">LNKW23_00530</name>
</gene>
<accession>A0ABQ6LKA4</accession>
<dbReference type="PANTHER" id="PTHR30290">
    <property type="entry name" value="PERIPLASMIC BINDING COMPONENT OF ABC TRANSPORTER"/>
    <property type="match status" value="1"/>
</dbReference>
<dbReference type="PROSITE" id="PS51318">
    <property type="entry name" value="TAT"/>
    <property type="match status" value="1"/>
</dbReference>
<comment type="caution">
    <text evidence="4">The sequence shown here is derived from an EMBL/GenBank/DDBJ whole genome shotgun (WGS) entry which is preliminary data.</text>
</comment>
<evidence type="ECO:0000256" key="2">
    <source>
        <dbReference type="ARBA" id="ARBA00005695"/>
    </source>
</evidence>
<reference evidence="4 5" key="1">
    <citation type="submission" date="2023-04" db="EMBL/GenBank/DDBJ databases">
        <title>Marinoamorphus aggregata gen. nov., sp. Nov., isolate from tissue of brittle star Ophioplocus japonicus.</title>
        <authorList>
            <person name="Kawano K."/>
            <person name="Sawayama S."/>
            <person name="Nakagawa S."/>
        </authorList>
    </citation>
    <scope>NUCLEOTIDE SEQUENCE [LARGE SCALE GENOMIC DNA]</scope>
    <source>
        <strain evidence="4 5">NKW23</strain>
    </source>
</reference>
<dbReference type="CDD" id="cd08503">
    <property type="entry name" value="PBP2_NikA_DppA_OppA_like_17"/>
    <property type="match status" value="1"/>
</dbReference>
<proteinExistence type="inferred from homology"/>
<feature type="domain" description="Solute-binding protein family 5" evidence="3">
    <location>
        <begin position="89"/>
        <end position="422"/>
    </location>
</feature>
<dbReference type="EMBL" id="BSYI01000001">
    <property type="protein sequence ID" value="GMG80841.1"/>
    <property type="molecule type" value="Genomic_DNA"/>
</dbReference>
<evidence type="ECO:0000313" key="5">
    <source>
        <dbReference type="Proteomes" id="UP001239909"/>
    </source>
</evidence>
<dbReference type="SUPFAM" id="SSF53850">
    <property type="entry name" value="Periplasmic binding protein-like II"/>
    <property type="match status" value="1"/>
</dbReference>
<dbReference type="InterPro" id="IPR000914">
    <property type="entry name" value="SBP_5_dom"/>
</dbReference>
<dbReference type="InterPro" id="IPR006311">
    <property type="entry name" value="TAT_signal"/>
</dbReference>
<evidence type="ECO:0000313" key="4">
    <source>
        <dbReference type="EMBL" id="GMG80841.1"/>
    </source>
</evidence>
<dbReference type="PIRSF" id="PIRSF002741">
    <property type="entry name" value="MppA"/>
    <property type="match status" value="1"/>
</dbReference>
<dbReference type="Gene3D" id="3.10.105.10">
    <property type="entry name" value="Dipeptide-binding Protein, Domain 3"/>
    <property type="match status" value="1"/>
</dbReference>
<name>A0ABQ6LKA4_9RHOB</name>
<keyword evidence="5" id="KW-1185">Reference proteome</keyword>
<organism evidence="4 5">
    <name type="scientific">Paralimibaculum aggregatum</name>
    <dbReference type="NCBI Taxonomy" id="3036245"/>
    <lineage>
        <taxon>Bacteria</taxon>
        <taxon>Pseudomonadati</taxon>
        <taxon>Pseudomonadota</taxon>
        <taxon>Alphaproteobacteria</taxon>
        <taxon>Rhodobacterales</taxon>
        <taxon>Paracoccaceae</taxon>
        <taxon>Paralimibaculum</taxon>
    </lineage>
</organism>
<evidence type="ECO:0000259" key="3">
    <source>
        <dbReference type="Pfam" id="PF00496"/>
    </source>
</evidence>
<dbReference type="InterPro" id="IPR039424">
    <property type="entry name" value="SBP_5"/>
</dbReference>
<dbReference type="Pfam" id="PF00496">
    <property type="entry name" value="SBP_bac_5"/>
    <property type="match status" value="1"/>
</dbReference>
<dbReference type="Proteomes" id="UP001239909">
    <property type="component" value="Unassembled WGS sequence"/>
</dbReference>
<dbReference type="Gene3D" id="3.40.190.10">
    <property type="entry name" value="Periplasmic binding protein-like II"/>
    <property type="match status" value="1"/>
</dbReference>
<dbReference type="PANTHER" id="PTHR30290:SF83">
    <property type="entry name" value="ABC TRANSPORTER SUBSTRATE-BINDING PROTEIN"/>
    <property type="match status" value="1"/>
</dbReference>
<sequence length="523" mass="57389">MARHMKHHADPTRRALLGSMAAAGGLAALGWPGGARAAAPSRGGHVRYGVRGGSTTDSLDPGTYSHAFVRTMGYAFCNTLVEIDGNNRLQPELLEFWEGSKGAASWVFRLRPGITFHDGKALTADDVIATVQHHVRPGSTSGARALMTAIKGMERLDDLTVRFTLEAGNADFPAIFSDYRMMVMPARDGVADFASGIGTGGYVLKNFEPGVRASLERNPNYWRADRAFFDSVDILAMSDATSRQNALLTGAIDVMDQADLKTVHMLKRKSGIEVASTTGGLHYTYAMNAELAPYDNMDLRLALKYGVDREALLQKVLRGYGSLGNDHPVAPTMAYYAADIEQRAYDPDRARHHLKKAGLDNVSLSLSVTDGLYQGAVDGVTLYREQLAPVGIDLEIARVPTDGFWTDTWMKKPFVAGIWGTRATADMILSAAYESTAAWNESFWREPRFDALLKAARTELDESRRAELYRDMQVMIRDEGAAVIPLFADNVFALSDRIGHPEAMSGAWELDGGRSIERWWIKA</sequence>
<comment type="subcellular location">
    <subcellularLocation>
        <location evidence="1">Periplasm</location>
    </subcellularLocation>
</comment>